<evidence type="ECO:0000313" key="1">
    <source>
        <dbReference type="EMBL" id="KAG0440827.1"/>
    </source>
</evidence>
<reference evidence="1 2" key="1">
    <citation type="journal article" date="2020" name="Cell">
        <title>Large-Scale Comparative Analyses of Tick Genomes Elucidate Their Genetic Diversity and Vector Capacities.</title>
        <authorList>
            <consortium name="Tick Genome and Microbiome Consortium (TIGMIC)"/>
            <person name="Jia N."/>
            <person name="Wang J."/>
            <person name="Shi W."/>
            <person name="Du L."/>
            <person name="Sun Y."/>
            <person name="Zhan W."/>
            <person name="Jiang J.F."/>
            <person name="Wang Q."/>
            <person name="Zhang B."/>
            <person name="Ji P."/>
            <person name="Bell-Sakyi L."/>
            <person name="Cui X.M."/>
            <person name="Yuan T.T."/>
            <person name="Jiang B.G."/>
            <person name="Yang W.F."/>
            <person name="Lam T.T."/>
            <person name="Chang Q.C."/>
            <person name="Ding S.J."/>
            <person name="Wang X.J."/>
            <person name="Zhu J.G."/>
            <person name="Ruan X.D."/>
            <person name="Zhao L."/>
            <person name="Wei J.T."/>
            <person name="Ye R.Z."/>
            <person name="Que T.C."/>
            <person name="Du C.H."/>
            <person name="Zhou Y.H."/>
            <person name="Cheng J.X."/>
            <person name="Dai P.F."/>
            <person name="Guo W.B."/>
            <person name="Han X.H."/>
            <person name="Huang E.J."/>
            <person name="Li L.F."/>
            <person name="Wei W."/>
            <person name="Gao Y.C."/>
            <person name="Liu J.Z."/>
            <person name="Shao H.Z."/>
            <person name="Wang X."/>
            <person name="Wang C.C."/>
            <person name="Yang T.C."/>
            <person name="Huo Q.B."/>
            <person name="Li W."/>
            <person name="Chen H.Y."/>
            <person name="Chen S.E."/>
            <person name="Zhou L.G."/>
            <person name="Ni X.B."/>
            <person name="Tian J.H."/>
            <person name="Sheng Y."/>
            <person name="Liu T."/>
            <person name="Pan Y.S."/>
            <person name="Xia L.Y."/>
            <person name="Li J."/>
            <person name="Zhao F."/>
            <person name="Cao W.C."/>
        </authorList>
    </citation>
    <scope>NUCLEOTIDE SEQUENCE [LARGE SCALE GENOMIC DNA]</scope>
    <source>
        <strain evidence="1">Iper-2018</strain>
    </source>
</reference>
<protein>
    <submittedName>
        <fullName evidence="1">Uncharacterized protein</fullName>
    </submittedName>
</protein>
<keyword evidence="2" id="KW-1185">Reference proteome</keyword>
<dbReference type="EMBL" id="JABSTQ010004846">
    <property type="protein sequence ID" value="KAG0440827.1"/>
    <property type="molecule type" value="Genomic_DNA"/>
</dbReference>
<accession>A0AC60QRJ7</accession>
<sequence length="108" mass="11078">MARSEALARTWDSRQGTLYVDAAGPVGGVATAAVVTSDESKIVTEASFRVSCATEAEEVAIALAITCNPKATIISDSQGAVRNFAAGSVGEVAVGVLRRHPPQAVHIV</sequence>
<dbReference type="Proteomes" id="UP000805193">
    <property type="component" value="Unassembled WGS sequence"/>
</dbReference>
<comment type="caution">
    <text evidence="1">The sequence shown here is derived from an EMBL/GenBank/DDBJ whole genome shotgun (WGS) entry which is preliminary data.</text>
</comment>
<gene>
    <name evidence="1" type="ORF">HPB47_016162</name>
</gene>
<evidence type="ECO:0000313" key="2">
    <source>
        <dbReference type="Proteomes" id="UP000805193"/>
    </source>
</evidence>
<organism evidence="1 2">
    <name type="scientific">Ixodes persulcatus</name>
    <name type="common">Taiga tick</name>
    <dbReference type="NCBI Taxonomy" id="34615"/>
    <lineage>
        <taxon>Eukaryota</taxon>
        <taxon>Metazoa</taxon>
        <taxon>Ecdysozoa</taxon>
        <taxon>Arthropoda</taxon>
        <taxon>Chelicerata</taxon>
        <taxon>Arachnida</taxon>
        <taxon>Acari</taxon>
        <taxon>Parasitiformes</taxon>
        <taxon>Ixodida</taxon>
        <taxon>Ixodoidea</taxon>
        <taxon>Ixodidae</taxon>
        <taxon>Ixodinae</taxon>
        <taxon>Ixodes</taxon>
    </lineage>
</organism>
<name>A0AC60QRJ7_IXOPE</name>
<proteinExistence type="predicted"/>